<dbReference type="InterPro" id="IPR055308">
    <property type="entry name" value="TEX47-like"/>
</dbReference>
<accession>A0A0G4GUL1</accession>
<dbReference type="Proteomes" id="UP000041254">
    <property type="component" value="Unassembled WGS sequence"/>
</dbReference>
<dbReference type="OrthoDB" id="481175at2759"/>
<dbReference type="EMBL" id="CDMY01000821">
    <property type="protein sequence ID" value="CEM34463.1"/>
    <property type="molecule type" value="Genomic_DNA"/>
</dbReference>
<dbReference type="VEuPathDB" id="CryptoDB:Vbra_10394"/>
<dbReference type="PANTHER" id="PTHR34035:SF1">
    <property type="entry name" value="TESTIS-EXPRESSED PROTEIN 47"/>
    <property type="match status" value="1"/>
</dbReference>
<gene>
    <name evidence="1" type="ORF">Vbra_10394</name>
</gene>
<sequence>MNLDQSHGGALSKSALQGGGLTVTDTHRPSALEAIEAQLKGVASCSRILLACTLVEATKTAQRLESVLSAWMQSEAQSGEVTGLLLVYASQQAALLFAEGLTEQLFRLLTKVGDMQTQSEGSPGEGVANVRILQFTELHGVRLLPFWTSFHVPPPKAAGGAQAGGDTGDAETPVLEKVWEMYRNLLILGSKLGGETKHSAAHVLKNTPLLPPGEVLGELLSGENHEDALMSYEEFADVFMSPFTLVLESELLWPML</sequence>
<protein>
    <recommendedName>
        <fullName evidence="3">BLUF domain-containing protein</fullName>
    </recommendedName>
</protein>
<evidence type="ECO:0000313" key="1">
    <source>
        <dbReference type="EMBL" id="CEM34463.1"/>
    </source>
</evidence>
<evidence type="ECO:0008006" key="3">
    <source>
        <dbReference type="Google" id="ProtNLM"/>
    </source>
</evidence>
<reference evidence="1 2" key="1">
    <citation type="submission" date="2014-11" db="EMBL/GenBank/DDBJ databases">
        <authorList>
            <person name="Zhu J."/>
            <person name="Qi W."/>
            <person name="Song R."/>
        </authorList>
    </citation>
    <scope>NUCLEOTIDE SEQUENCE [LARGE SCALE GENOMIC DNA]</scope>
</reference>
<evidence type="ECO:0000313" key="2">
    <source>
        <dbReference type="Proteomes" id="UP000041254"/>
    </source>
</evidence>
<name>A0A0G4GUL1_VITBC</name>
<proteinExistence type="predicted"/>
<keyword evidence="2" id="KW-1185">Reference proteome</keyword>
<dbReference type="PANTHER" id="PTHR34035">
    <property type="entry name" value="TESTIS-EXPRESSED PROTEIN 47"/>
    <property type="match status" value="1"/>
</dbReference>
<organism evidence="1 2">
    <name type="scientific">Vitrella brassicaformis (strain CCMP3155)</name>
    <dbReference type="NCBI Taxonomy" id="1169540"/>
    <lineage>
        <taxon>Eukaryota</taxon>
        <taxon>Sar</taxon>
        <taxon>Alveolata</taxon>
        <taxon>Colpodellida</taxon>
        <taxon>Vitrellaceae</taxon>
        <taxon>Vitrella</taxon>
    </lineage>
</organism>
<dbReference type="Pfam" id="PF24787">
    <property type="entry name" value="TEX47"/>
    <property type="match status" value="1"/>
</dbReference>
<dbReference type="OMA" id="TWTESEF"/>
<dbReference type="AlphaFoldDB" id="A0A0G4GUL1"/>
<dbReference type="InParanoid" id="A0A0G4GUL1"/>